<feature type="transmembrane region" description="Helical" evidence="7">
    <location>
        <begin position="40"/>
        <end position="57"/>
    </location>
</feature>
<keyword evidence="5 7" id="KW-0472">Membrane</keyword>
<dbReference type="Pfam" id="PF00892">
    <property type="entry name" value="EamA"/>
    <property type="match status" value="2"/>
</dbReference>
<evidence type="ECO:0000256" key="7">
    <source>
        <dbReference type="SAM" id="Phobius"/>
    </source>
</evidence>
<proteinExistence type="inferred from homology"/>
<dbReference type="PANTHER" id="PTHR32322:SF2">
    <property type="entry name" value="EAMA DOMAIN-CONTAINING PROTEIN"/>
    <property type="match status" value="1"/>
</dbReference>
<feature type="transmembrane region" description="Helical" evidence="7">
    <location>
        <begin position="126"/>
        <end position="146"/>
    </location>
</feature>
<dbReference type="RefSeq" id="WP_253890474.1">
    <property type="nucleotide sequence ID" value="NZ_BAAAVB010000003.1"/>
</dbReference>
<feature type="domain" description="EamA" evidence="8">
    <location>
        <begin position="9"/>
        <end position="141"/>
    </location>
</feature>
<sequence>MPTSRHRLAIGAGLLTSAMIGGSVPLSGMLVDFPLLTGQAMRYGVGALLLAAWALARRVPIAAPKPRDFPALIAIVVVGMLGFNAVMIAAQRHAEPGLVAAVLGGSPLVLATIGPLMAKRRPAARTLLGAAVVVAGVVVLSGGGSWAGPGLLLAVLTMVCEACFTLFAVGVIGRLGGLSVALWCHVIATVGGACLAFVFETWRTPTNREWTALSVVAVLTVVAFVIWYQAVSVLGADRAGVLIGVMPAAGLFVSIAVGSQDLTLAGLAGVAVVGLGCVIGLLSRSPWPSAARRAPRPTAARSASPPPRDPVP</sequence>
<feature type="transmembrane region" description="Helical" evidence="7">
    <location>
        <begin position="69"/>
        <end position="90"/>
    </location>
</feature>
<evidence type="ECO:0000313" key="10">
    <source>
        <dbReference type="Proteomes" id="UP001205185"/>
    </source>
</evidence>
<evidence type="ECO:0000259" key="8">
    <source>
        <dbReference type="Pfam" id="PF00892"/>
    </source>
</evidence>
<evidence type="ECO:0000256" key="3">
    <source>
        <dbReference type="ARBA" id="ARBA00022692"/>
    </source>
</evidence>
<evidence type="ECO:0000256" key="4">
    <source>
        <dbReference type="ARBA" id="ARBA00022989"/>
    </source>
</evidence>
<evidence type="ECO:0000256" key="1">
    <source>
        <dbReference type="ARBA" id="ARBA00004141"/>
    </source>
</evidence>
<evidence type="ECO:0000256" key="2">
    <source>
        <dbReference type="ARBA" id="ARBA00007362"/>
    </source>
</evidence>
<feature type="transmembrane region" description="Helical" evidence="7">
    <location>
        <begin position="210"/>
        <end position="228"/>
    </location>
</feature>
<dbReference type="SUPFAM" id="SSF103481">
    <property type="entry name" value="Multidrug resistance efflux transporter EmrE"/>
    <property type="match status" value="2"/>
</dbReference>
<evidence type="ECO:0000256" key="5">
    <source>
        <dbReference type="ARBA" id="ARBA00023136"/>
    </source>
</evidence>
<gene>
    <name evidence="9" type="ORF">LV75_005802</name>
</gene>
<dbReference type="InterPro" id="IPR000620">
    <property type="entry name" value="EamA_dom"/>
</dbReference>
<feature type="domain" description="EamA" evidence="8">
    <location>
        <begin position="149"/>
        <end position="279"/>
    </location>
</feature>
<feature type="transmembrane region" description="Helical" evidence="7">
    <location>
        <begin position="96"/>
        <end position="114"/>
    </location>
</feature>
<dbReference type="EMBL" id="JAMTCO010000016">
    <property type="protein sequence ID" value="MCP2273273.1"/>
    <property type="molecule type" value="Genomic_DNA"/>
</dbReference>
<keyword evidence="3 7" id="KW-0812">Transmembrane</keyword>
<feature type="transmembrane region" description="Helical" evidence="7">
    <location>
        <begin position="240"/>
        <end position="258"/>
    </location>
</feature>
<protein>
    <submittedName>
        <fullName evidence="9">Permease of the drug/metabolite transporter (DMT) superfamily</fullName>
    </submittedName>
</protein>
<feature type="transmembrane region" description="Helical" evidence="7">
    <location>
        <begin position="264"/>
        <end position="283"/>
    </location>
</feature>
<keyword evidence="10" id="KW-1185">Reference proteome</keyword>
<feature type="compositionally biased region" description="Low complexity" evidence="6">
    <location>
        <begin position="287"/>
        <end position="303"/>
    </location>
</feature>
<evidence type="ECO:0000256" key="6">
    <source>
        <dbReference type="SAM" id="MobiDB-lite"/>
    </source>
</evidence>
<name>A0ABT1IL81_9PSEU</name>
<reference evidence="9 10" key="1">
    <citation type="submission" date="2022-06" db="EMBL/GenBank/DDBJ databases">
        <title>Genomic Encyclopedia of Archaeal and Bacterial Type Strains, Phase II (KMG-II): from individual species to whole genera.</title>
        <authorList>
            <person name="Goeker M."/>
        </authorList>
    </citation>
    <scope>NUCLEOTIDE SEQUENCE [LARGE SCALE GENOMIC DNA]</scope>
    <source>
        <strain evidence="9 10">DSM 44255</strain>
    </source>
</reference>
<accession>A0ABT1IL81</accession>
<feature type="region of interest" description="Disordered" evidence="6">
    <location>
        <begin position="287"/>
        <end position="312"/>
    </location>
</feature>
<dbReference type="InterPro" id="IPR050638">
    <property type="entry name" value="AA-Vitamin_Transporters"/>
</dbReference>
<feature type="transmembrane region" description="Helical" evidence="7">
    <location>
        <begin position="152"/>
        <end position="173"/>
    </location>
</feature>
<dbReference type="PANTHER" id="PTHR32322">
    <property type="entry name" value="INNER MEMBRANE TRANSPORTER"/>
    <property type="match status" value="1"/>
</dbReference>
<comment type="similarity">
    <text evidence="2">Belongs to the EamA transporter family.</text>
</comment>
<dbReference type="Proteomes" id="UP001205185">
    <property type="component" value="Unassembled WGS sequence"/>
</dbReference>
<comment type="subcellular location">
    <subcellularLocation>
        <location evidence="1">Membrane</location>
        <topology evidence="1">Multi-pass membrane protein</topology>
    </subcellularLocation>
</comment>
<evidence type="ECO:0000313" key="9">
    <source>
        <dbReference type="EMBL" id="MCP2273273.1"/>
    </source>
</evidence>
<organism evidence="9 10">
    <name type="scientific">Actinokineospora diospyrosa</name>
    <dbReference type="NCBI Taxonomy" id="103728"/>
    <lineage>
        <taxon>Bacteria</taxon>
        <taxon>Bacillati</taxon>
        <taxon>Actinomycetota</taxon>
        <taxon>Actinomycetes</taxon>
        <taxon>Pseudonocardiales</taxon>
        <taxon>Pseudonocardiaceae</taxon>
        <taxon>Actinokineospora</taxon>
    </lineage>
</organism>
<keyword evidence="4 7" id="KW-1133">Transmembrane helix</keyword>
<dbReference type="InterPro" id="IPR037185">
    <property type="entry name" value="EmrE-like"/>
</dbReference>
<comment type="caution">
    <text evidence="9">The sequence shown here is derived from an EMBL/GenBank/DDBJ whole genome shotgun (WGS) entry which is preliminary data.</text>
</comment>
<feature type="transmembrane region" description="Helical" evidence="7">
    <location>
        <begin position="180"/>
        <end position="198"/>
    </location>
</feature>